<evidence type="ECO:0000256" key="1">
    <source>
        <dbReference type="ARBA" id="ARBA00009254"/>
    </source>
</evidence>
<gene>
    <name evidence="5" type="primary">rpmC</name>
    <name evidence="6" type="ORF">A3C92_00855</name>
</gene>
<organism evidence="6 7">
    <name type="scientific">Candidatus Sungbacteria bacterium RIFCSPHIGHO2_02_FULL_53_17</name>
    <dbReference type="NCBI Taxonomy" id="1802275"/>
    <lineage>
        <taxon>Bacteria</taxon>
        <taxon>Candidatus Sungiibacteriota</taxon>
    </lineage>
</organism>
<protein>
    <recommendedName>
        <fullName evidence="4 5">Large ribosomal subunit protein uL29</fullName>
    </recommendedName>
</protein>
<evidence type="ECO:0000256" key="5">
    <source>
        <dbReference type="HAMAP-Rule" id="MF_00374"/>
    </source>
</evidence>
<dbReference type="GO" id="GO:1990904">
    <property type="term" value="C:ribonucleoprotein complex"/>
    <property type="evidence" value="ECO:0007669"/>
    <property type="project" value="UniProtKB-KW"/>
</dbReference>
<dbReference type="NCBIfam" id="TIGR00012">
    <property type="entry name" value="L29"/>
    <property type="match status" value="1"/>
</dbReference>
<dbReference type="HAMAP" id="MF_00374">
    <property type="entry name" value="Ribosomal_uL29"/>
    <property type="match status" value="1"/>
</dbReference>
<name>A0A1G2KTN0_9BACT</name>
<reference evidence="6 7" key="1">
    <citation type="journal article" date="2016" name="Nat. Commun.">
        <title>Thousands of microbial genomes shed light on interconnected biogeochemical processes in an aquifer system.</title>
        <authorList>
            <person name="Anantharaman K."/>
            <person name="Brown C.T."/>
            <person name="Hug L.A."/>
            <person name="Sharon I."/>
            <person name="Castelle C.J."/>
            <person name="Probst A.J."/>
            <person name="Thomas B.C."/>
            <person name="Singh A."/>
            <person name="Wilkins M.J."/>
            <person name="Karaoz U."/>
            <person name="Brodie E.L."/>
            <person name="Williams K.H."/>
            <person name="Hubbard S.S."/>
            <person name="Banfield J.F."/>
        </authorList>
    </citation>
    <scope>NUCLEOTIDE SEQUENCE [LARGE SCALE GENOMIC DNA]</scope>
</reference>
<evidence type="ECO:0000256" key="2">
    <source>
        <dbReference type="ARBA" id="ARBA00022980"/>
    </source>
</evidence>
<dbReference type="AlphaFoldDB" id="A0A1G2KTN0"/>
<dbReference type="GO" id="GO:0006412">
    <property type="term" value="P:translation"/>
    <property type="evidence" value="ECO:0007669"/>
    <property type="project" value="UniProtKB-UniRule"/>
</dbReference>
<dbReference type="Proteomes" id="UP000177177">
    <property type="component" value="Unassembled WGS sequence"/>
</dbReference>
<dbReference type="EMBL" id="MHQN01000031">
    <property type="protein sequence ID" value="OHA02790.1"/>
    <property type="molecule type" value="Genomic_DNA"/>
</dbReference>
<dbReference type="Gene3D" id="1.10.287.310">
    <property type="match status" value="1"/>
</dbReference>
<dbReference type="InterPro" id="IPR001854">
    <property type="entry name" value="Ribosomal_uL29"/>
</dbReference>
<dbReference type="Pfam" id="PF00831">
    <property type="entry name" value="Ribosomal_L29"/>
    <property type="match status" value="1"/>
</dbReference>
<dbReference type="SUPFAM" id="SSF46561">
    <property type="entry name" value="Ribosomal protein L29 (L29p)"/>
    <property type="match status" value="1"/>
</dbReference>
<evidence type="ECO:0000256" key="3">
    <source>
        <dbReference type="ARBA" id="ARBA00023274"/>
    </source>
</evidence>
<evidence type="ECO:0000313" key="7">
    <source>
        <dbReference type="Proteomes" id="UP000177177"/>
    </source>
</evidence>
<proteinExistence type="inferred from homology"/>
<dbReference type="GO" id="GO:0005840">
    <property type="term" value="C:ribosome"/>
    <property type="evidence" value="ECO:0007669"/>
    <property type="project" value="UniProtKB-KW"/>
</dbReference>
<keyword evidence="2 5" id="KW-0689">Ribosomal protein</keyword>
<sequence length="60" mass="7101">MKITEMRQKSKEELETLLAERRQHLLALRSMAHERKVKNVREMSGVRKDVARTLTLLRGK</sequence>
<dbReference type="GO" id="GO:0003735">
    <property type="term" value="F:structural constituent of ribosome"/>
    <property type="evidence" value="ECO:0007669"/>
    <property type="project" value="InterPro"/>
</dbReference>
<keyword evidence="3 5" id="KW-0687">Ribonucleoprotein</keyword>
<evidence type="ECO:0000313" key="6">
    <source>
        <dbReference type="EMBL" id="OHA02790.1"/>
    </source>
</evidence>
<accession>A0A1G2KTN0</accession>
<comment type="caution">
    <text evidence="6">The sequence shown here is derived from an EMBL/GenBank/DDBJ whole genome shotgun (WGS) entry which is preliminary data.</text>
</comment>
<evidence type="ECO:0000256" key="4">
    <source>
        <dbReference type="ARBA" id="ARBA00035204"/>
    </source>
</evidence>
<dbReference type="InterPro" id="IPR036049">
    <property type="entry name" value="Ribosomal_uL29_sf"/>
</dbReference>
<comment type="similarity">
    <text evidence="1 5">Belongs to the universal ribosomal protein uL29 family.</text>
</comment>